<proteinExistence type="inferred from homology"/>
<dbReference type="GO" id="GO:0006631">
    <property type="term" value="P:fatty acid metabolic process"/>
    <property type="evidence" value="ECO:0007669"/>
    <property type="project" value="TreeGrafter"/>
</dbReference>
<keyword evidence="5" id="KW-1185">Reference proteome</keyword>
<dbReference type="Gene3D" id="1.20.80.10">
    <property type="match status" value="1"/>
</dbReference>
<dbReference type="PANTHER" id="PTHR23310">
    <property type="entry name" value="ACYL-COA-BINDING PROTEIN, ACBP"/>
    <property type="match status" value="1"/>
</dbReference>
<organism evidence="4 5">
    <name type="scientific">Malassezia obtusa</name>
    <dbReference type="NCBI Taxonomy" id="76774"/>
    <lineage>
        <taxon>Eukaryota</taxon>
        <taxon>Fungi</taxon>
        <taxon>Dikarya</taxon>
        <taxon>Basidiomycota</taxon>
        <taxon>Ustilaginomycotina</taxon>
        <taxon>Malasseziomycetes</taxon>
        <taxon>Malasseziales</taxon>
        <taxon>Malasseziaceae</taxon>
        <taxon>Malassezia</taxon>
    </lineage>
</organism>
<dbReference type="PRINTS" id="PR00689">
    <property type="entry name" value="ACOABINDINGP"/>
</dbReference>
<protein>
    <submittedName>
        <fullName evidence="4">Acyl-CoA-binding protein (ACBP)/diazepam binding inhibitor (DBI)/endozepine (EP)</fullName>
    </submittedName>
</protein>
<evidence type="ECO:0000256" key="1">
    <source>
        <dbReference type="ARBA" id="ARBA00005567"/>
    </source>
</evidence>
<dbReference type="PANTHER" id="PTHR23310:SF62">
    <property type="entry name" value="ACYL-COA BINDING PROTEIN 1, ISOFORM A"/>
    <property type="match status" value="1"/>
</dbReference>
<dbReference type="FunFam" id="1.20.80.10:FF:000010">
    <property type="entry name" value="Acyl-CoA-binding domain-containing protein 5"/>
    <property type="match status" value="1"/>
</dbReference>
<evidence type="ECO:0000256" key="2">
    <source>
        <dbReference type="ARBA" id="ARBA00023121"/>
    </source>
</evidence>
<keyword evidence="2" id="KW-0446">Lipid-binding</keyword>
<comment type="similarity">
    <text evidence="1">Belongs to the ACBP family.</text>
</comment>
<dbReference type="Proteomes" id="UP001214603">
    <property type="component" value="Chromosome 1"/>
</dbReference>
<evidence type="ECO:0000313" key="4">
    <source>
        <dbReference type="EMBL" id="WFD02161.1"/>
    </source>
</evidence>
<evidence type="ECO:0000259" key="3">
    <source>
        <dbReference type="PROSITE" id="PS51228"/>
    </source>
</evidence>
<accession>A0AAF0DXS4</accession>
<dbReference type="AlphaFoldDB" id="A0AAF0DXS4"/>
<evidence type="ECO:0000313" key="5">
    <source>
        <dbReference type="Proteomes" id="UP001214603"/>
    </source>
</evidence>
<dbReference type="InterPro" id="IPR014352">
    <property type="entry name" value="FERM/acyl-CoA-bd_prot_sf"/>
</dbReference>
<dbReference type="InterPro" id="IPR000582">
    <property type="entry name" value="Acyl-CoA-binding_protein"/>
</dbReference>
<dbReference type="PROSITE" id="PS51228">
    <property type="entry name" value="ACB_2"/>
    <property type="match status" value="1"/>
</dbReference>
<sequence>MTLEDQFKRAVEVIQSLPKGAPVKVSQADQLKVYSLYKQATVGDINTQRPGIFDQVGRWKWDAWNKLKGTSADDAKKQYVETFFKVFEPFKDDAEYSKYIEEVKNAA</sequence>
<reference evidence="4" key="1">
    <citation type="submission" date="2023-03" db="EMBL/GenBank/DDBJ databases">
        <title>Mating type loci evolution in Malassezia.</title>
        <authorList>
            <person name="Coelho M.A."/>
        </authorList>
    </citation>
    <scope>NUCLEOTIDE SEQUENCE</scope>
    <source>
        <strain evidence="4">CBS 7876</strain>
    </source>
</reference>
<feature type="domain" description="ACB" evidence="3">
    <location>
        <begin position="3"/>
        <end position="92"/>
    </location>
</feature>
<dbReference type="GO" id="GO:0000062">
    <property type="term" value="F:fatty-acyl-CoA binding"/>
    <property type="evidence" value="ECO:0007669"/>
    <property type="project" value="InterPro"/>
</dbReference>
<dbReference type="Pfam" id="PF00887">
    <property type="entry name" value="ACBP"/>
    <property type="match status" value="1"/>
</dbReference>
<dbReference type="EMBL" id="CP119934">
    <property type="protein sequence ID" value="WFD02161.1"/>
    <property type="molecule type" value="Genomic_DNA"/>
</dbReference>
<name>A0AAF0DXS4_9BASI</name>
<gene>
    <name evidence="4" type="primary">ACB1</name>
    <name evidence="4" type="ORF">MOBT1_000842</name>
</gene>
<dbReference type="InterPro" id="IPR035984">
    <property type="entry name" value="Acyl-CoA-binding_sf"/>
</dbReference>
<dbReference type="SUPFAM" id="SSF47027">
    <property type="entry name" value="Acyl-CoA binding protein"/>
    <property type="match status" value="1"/>
</dbReference>